<keyword evidence="2" id="KW-1185">Reference proteome</keyword>
<comment type="caution">
    <text evidence="1">The sequence shown here is derived from an EMBL/GenBank/DDBJ whole genome shotgun (WGS) entry which is preliminary data.</text>
</comment>
<sequence>MEKEKWEMLRKQAAAIEKALSEPQKVCNKSCDQCLFTKNKIVSDQRKHQILEQCERDETHFICHKGSIAGQNVVCNGFFRNKTTPYLELAKATKRIVFVDPKTLEKPAKISKKKGKGLK</sequence>
<dbReference type="Proteomes" id="UP000322362">
    <property type="component" value="Unassembled WGS sequence"/>
</dbReference>
<dbReference type="AlphaFoldDB" id="A0A5D4HB77"/>
<evidence type="ECO:0000313" key="1">
    <source>
        <dbReference type="EMBL" id="TYR37453.1"/>
    </source>
</evidence>
<reference evidence="1 2" key="1">
    <citation type="submission" date="2019-08" db="EMBL/GenBank/DDBJ databases">
        <title>Phlebobacter frassis gen. nov. sp. nov., a new member of family Sphingobacteriaceae isolated from sand fly rearing media.</title>
        <authorList>
            <person name="Kakumanu M.L."/>
            <person name="Marayati B.F."/>
            <person name="Wada-Katsumata A."/>
            <person name="Wasserberg G."/>
            <person name="Schal C."/>
            <person name="Apperson C.S."/>
            <person name="Ponnusamy L."/>
        </authorList>
    </citation>
    <scope>NUCLEOTIDE SEQUENCE [LARGE SCALE GENOMIC DNA]</scope>
    <source>
        <strain evidence="1 2">SSI9</strain>
    </source>
</reference>
<protein>
    <submittedName>
        <fullName evidence="1">Uncharacterized protein</fullName>
    </submittedName>
</protein>
<dbReference type="EMBL" id="VTAV01000002">
    <property type="protein sequence ID" value="TYR37453.1"/>
    <property type="molecule type" value="Genomic_DNA"/>
</dbReference>
<gene>
    <name evidence="1" type="ORF">FXV77_05460</name>
</gene>
<accession>A0A5D4HB77</accession>
<evidence type="ECO:0000313" key="2">
    <source>
        <dbReference type="Proteomes" id="UP000322362"/>
    </source>
</evidence>
<dbReference type="RefSeq" id="WP_148918194.1">
    <property type="nucleotide sequence ID" value="NZ_VTAV01000002.1"/>
</dbReference>
<organism evidence="1 2">
    <name type="scientific">Sphingobacterium phlebotomi</name>
    <dbReference type="NCBI Taxonomy" id="2605433"/>
    <lineage>
        <taxon>Bacteria</taxon>
        <taxon>Pseudomonadati</taxon>
        <taxon>Bacteroidota</taxon>
        <taxon>Sphingobacteriia</taxon>
        <taxon>Sphingobacteriales</taxon>
        <taxon>Sphingobacteriaceae</taxon>
        <taxon>Sphingobacterium</taxon>
    </lineage>
</organism>
<proteinExistence type="predicted"/>
<name>A0A5D4HB77_9SPHI</name>